<evidence type="ECO:0000313" key="7">
    <source>
        <dbReference type="EMBL" id="MDB6371492.1"/>
    </source>
</evidence>
<feature type="transmembrane region" description="Helical" evidence="6">
    <location>
        <begin position="324"/>
        <end position="344"/>
    </location>
</feature>
<keyword evidence="3 6" id="KW-0812">Transmembrane</keyword>
<dbReference type="GO" id="GO:0005886">
    <property type="term" value="C:plasma membrane"/>
    <property type="evidence" value="ECO:0007669"/>
    <property type="project" value="UniProtKB-SubCell"/>
</dbReference>
<dbReference type="PANTHER" id="PTHR23513">
    <property type="entry name" value="INTEGRAL MEMBRANE EFFLUX PROTEIN-RELATED"/>
    <property type="match status" value="1"/>
</dbReference>
<feature type="transmembrane region" description="Helical" evidence="6">
    <location>
        <begin position="364"/>
        <end position="386"/>
    </location>
</feature>
<dbReference type="PANTHER" id="PTHR23513:SF6">
    <property type="entry name" value="MAJOR FACILITATOR SUPERFAMILY ASSOCIATED DOMAIN-CONTAINING PROTEIN"/>
    <property type="match status" value="1"/>
</dbReference>
<dbReference type="RefSeq" id="WP_228902861.1">
    <property type="nucleotide sequence ID" value="NZ_CAWQNU010000097.1"/>
</dbReference>
<dbReference type="Proteomes" id="UP001212996">
    <property type="component" value="Unassembled WGS sequence"/>
</dbReference>
<protein>
    <submittedName>
        <fullName evidence="7">MFS transporter</fullName>
    </submittedName>
</protein>
<feature type="transmembrane region" description="Helical" evidence="6">
    <location>
        <begin position="187"/>
        <end position="205"/>
    </location>
</feature>
<evidence type="ECO:0000256" key="6">
    <source>
        <dbReference type="SAM" id="Phobius"/>
    </source>
</evidence>
<feature type="transmembrane region" description="Helical" evidence="6">
    <location>
        <begin position="298"/>
        <end position="318"/>
    </location>
</feature>
<feature type="transmembrane region" description="Helical" evidence="6">
    <location>
        <begin position="273"/>
        <end position="291"/>
    </location>
</feature>
<keyword evidence="2" id="KW-1003">Cell membrane</keyword>
<dbReference type="SUPFAM" id="SSF103473">
    <property type="entry name" value="MFS general substrate transporter"/>
    <property type="match status" value="1"/>
</dbReference>
<comment type="subcellular location">
    <subcellularLocation>
        <location evidence="1">Cell membrane</location>
        <topology evidence="1">Multi-pass membrane protein</topology>
    </subcellularLocation>
</comment>
<accession>A0AAW6BDR6</accession>
<evidence type="ECO:0000256" key="5">
    <source>
        <dbReference type="ARBA" id="ARBA00023136"/>
    </source>
</evidence>
<dbReference type="EMBL" id="JAQMFO010000005">
    <property type="protein sequence ID" value="MDB6371492.1"/>
    <property type="molecule type" value="Genomic_DNA"/>
</dbReference>
<feature type="transmembrane region" description="Helical" evidence="6">
    <location>
        <begin position="32"/>
        <end position="54"/>
    </location>
</feature>
<evidence type="ECO:0000256" key="1">
    <source>
        <dbReference type="ARBA" id="ARBA00004651"/>
    </source>
</evidence>
<sequence>MTGVNERSQQRGNLKDNGYNKVEVILMIHKIILARFFSVFSEAFVMFAVPVLVYTSTNSASLSSFAFGLERLFRVISLPISGWMGDRMHTLVMLFLSDILRSLVCLFLFILSFIYSDNSIVYIIISLSCVLSFFSGAGYVNLEGFVSKNMSAIELPSVNSRLQFVEQFTYIAAPAVVGVLVYKFSVYAVFAFAFFPFLISSLIWFQLQRKNRIEEHANREGYNLPAIFKFLMENPPLLRVISLTFLMNVMQGAILSTAVYVITSVFSQPKGSYAQLLAYAGLVNCCVFFIAPKLCRIFDVRIVGVTAFLIALCGLTLFATGPLFVVYTLGFLLVIGSEGCFNLFSRSYRASLIPKQRFSQYLGVVLVLNQLATPLTSFICANLLNYFSYNSIYLIFSAFVLLMFIIINPYRSLKFNLHNSQ</sequence>
<dbReference type="Pfam" id="PF07690">
    <property type="entry name" value="MFS_1"/>
    <property type="match status" value="1"/>
</dbReference>
<proteinExistence type="predicted"/>
<evidence type="ECO:0000256" key="3">
    <source>
        <dbReference type="ARBA" id="ARBA00022692"/>
    </source>
</evidence>
<evidence type="ECO:0000256" key="4">
    <source>
        <dbReference type="ARBA" id="ARBA00022989"/>
    </source>
</evidence>
<feature type="transmembrane region" description="Helical" evidence="6">
    <location>
        <begin position="392"/>
        <end position="410"/>
    </location>
</feature>
<evidence type="ECO:0000313" key="8">
    <source>
        <dbReference type="Proteomes" id="UP001212996"/>
    </source>
</evidence>
<dbReference type="Gene3D" id="1.20.1250.20">
    <property type="entry name" value="MFS general substrate transporter like domains"/>
    <property type="match status" value="1"/>
</dbReference>
<dbReference type="GO" id="GO:0022857">
    <property type="term" value="F:transmembrane transporter activity"/>
    <property type="evidence" value="ECO:0007669"/>
    <property type="project" value="InterPro"/>
</dbReference>
<keyword evidence="5 6" id="KW-0472">Membrane</keyword>
<feature type="transmembrane region" description="Helical" evidence="6">
    <location>
        <begin position="92"/>
        <end position="114"/>
    </location>
</feature>
<feature type="transmembrane region" description="Helical" evidence="6">
    <location>
        <begin position="237"/>
        <end position="261"/>
    </location>
</feature>
<reference evidence="7" key="1">
    <citation type="submission" date="2023-01" db="EMBL/GenBank/DDBJ databases">
        <title>Genome sequencing of Photorhabdus bodei 09-20.</title>
        <authorList>
            <person name="Kalindamar S."/>
            <person name="Kumru S."/>
        </authorList>
    </citation>
    <scope>NUCLEOTIDE SEQUENCE</scope>
    <source>
        <strain evidence="7">09-20</strain>
    </source>
</reference>
<feature type="transmembrane region" description="Helical" evidence="6">
    <location>
        <begin position="120"/>
        <end position="142"/>
    </location>
</feature>
<evidence type="ECO:0000256" key="2">
    <source>
        <dbReference type="ARBA" id="ARBA00022475"/>
    </source>
</evidence>
<comment type="caution">
    <text evidence="7">The sequence shown here is derived from an EMBL/GenBank/DDBJ whole genome shotgun (WGS) entry which is preliminary data.</text>
</comment>
<dbReference type="AlphaFoldDB" id="A0AAW6BDR6"/>
<organism evidence="7 8">
    <name type="scientific">Photorhabdus bodei</name>
    <dbReference type="NCBI Taxonomy" id="2029681"/>
    <lineage>
        <taxon>Bacteria</taxon>
        <taxon>Pseudomonadati</taxon>
        <taxon>Pseudomonadota</taxon>
        <taxon>Gammaproteobacteria</taxon>
        <taxon>Enterobacterales</taxon>
        <taxon>Morganellaceae</taxon>
        <taxon>Photorhabdus</taxon>
    </lineage>
</organism>
<name>A0AAW6BDR6_9GAMM</name>
<dbReference type="InterPro" id="IPR036259">
    <property type="entry name" value="MFS_trans_sf"/>
</dbReference>
<gene>
    <name evidence="7" type="ORF">PH362_05840</name>
</gene>
<dbReference type="InterPro" id="IPR011701">
    <property type="entry name" value="MFS"/>
</dbReference>
<keyword evidence="4 6" id="KW-1133">Transmembrane helix</keyword>